<dbReference type="PANTHER" id="PTHR43386">
    <property type="entry name" value="OLIGOPEPTIDE TRANSPORT SYSTEM PERMEASE PROTEIN APPC"/>
    <property type="match status" value="1"/>
</dbReference>
<keyword evidence="2 7" id="KW-0813">Transport</keyword>
<comment type="subcellular location">
    <subcellularLocation>
        <location evidence="1 7">Cell membrane</location>
        <topology evidence="1 7">Multi-pass membrane protein</topology>
    </subcellularLocation>
</comment>
<reference evidence="9" key="1">
    <citation type="submission" date="2021-05" db="EMBL/GenBank/DDBJ databases">
        <title>Novel Bacillus species.</title>
        <authorList>
            <person name="Liu G."/>
        </authorList>
    </citation>
    <scope>NUCLEOTIDE SEQUENCE</scope>
    <source>
        <strain evidence="9 11">FJAT-50051</strain>
    </source>
</reference>
<evidence type="ECO:0000313" key="11">
    <source>
        <dbReference type="Proteomes" id="UP000677265"/>
    </source>
</evidence>
<dbReference type="InterPro" id="IPR035906">
    <property type="entry name" value="MetI-like_sf"/>
</dbReference>
<dbReference type="Proteomes" id="UP000677265">
    <property type="component" value="Unassembled WGS sequence"/>
</dbReference>
<evidence type="ECO:0000256" key="3">
    <source>
        <dbReference type="ARBA" id="ARBA00022475"/>
    </source>
</evidence>
<feature type="transmembrane region" description="Helical" evidence="7">
    <location>
        <begin position="30"/>
        <end position="56"/>
    </location>
</feature>
<keyword evidence="11" id="KW-1185">Reference proteome</keyword>
<evidence type="ECO:0000313" key="9">
    <source>
        <dbReference type="EMBL" id="MBS4185912.1"/>
    </source>
</evidence>
<dbReference type="EMBL" id="JAGYPE010000006">
    <property type="protein sequence ID" value="MBS4185912.1"/>
    <property type="molecule type" value="Genomic_DNA"/>
</dbReference>
<dbReference type="RefSeq" id="WP_213145717.1">
    <property type="nucleotide sequence ID" value="NZ_JAGYPE020000009.1"/>
</dbReference>
<dbReference type="Pfam" id="PF12911">
    <property type="entry name" value="OppC_N"/>
    <property type="match status" value="1"/>
</dbReference>
<proteinExistence type="inferred from homology"/>
<evidence type="ECO:0000313" key="10">
    <source>
        <dbReference type="EMBL" id="MCH6265400.1"/>
    </source>
</evidence>
<evidence type="ECO:0000256" key="5">
    <source>
        <dbReference type="ARBA" id="ARBA00022989"/>
    </source>
</evidence>
<sequence>MEVAVEKRRELSDFRRDINRERRRLFVRRFFSNKLTVTGSVIILFTLLVTLLGPILSSYTPYEMVVTSRLKAPSADHLFGTDNLGRDLFARVVYGARASMGVGLSVAIITSVLGMIIGLYSAYYKVLDHILMRICDGLMAFPAILLAIALMAALGTKIDNVIIALAAVFTPYVARVVRSAALVVREQTYIEAMKAQGASSMRIIWGHIAPNTLSPLIVYSTFIFADAIIIEAGLSFLGVGVPAPDPSWGNILFDGKLVIFNAWWMTFFPGVAIILSVLGLNLFGDGLRDLLDPHTNHAKK</sequence>
<feature type="transmembrane region" description="Helical" evidence="7">
    <location>
        <begin position="98"/>
        <end position="122"/>
    </location>
</feature>
<dbReference type="EMBL" id="JAGYPE020000009">
    <property type="protein sequence ID" value="MCH6265400.1"/>
    <property type="molecule type" value="Genomic_DNA"/>
</dbReference>
<evidence type="ECO:0000256" key="1">
    <source>
        <dbReference type="ARBA" id="ARBA00004651"/>
    </source>
</evidence>
<gene>
    <name evidence="10" type="ORF">KHB02_007640</name>
    <name evidence="9" type="ORF">KHB02_31465</name>
</gene>
<dbReference type="InterPro" id="IPR025966">
    <property type="entry name" value="OppC_N"/>
</dbReference>
<dbReference type="PROSITE" id="PS50928">
    <property type="entry name" value="ABC_TM1"/>
    <property type="match status" value="1"/>
</dbReference>
<evidence type="ECO:0000256" key="6">
    <source>
        <dbReference type="ARBA" id="ARBA00023136"/>
    </source>
</evidence>
<keyword evidence="6 7" id="KW-0472">Membrane</keyword>
<dbReference type="Gene3D" id="1.10.3720.10">
    <property type="entry name" value="MetI-like"/>
    <property type="match status" value="1"/>
</dbReference>
<feature type="transmembrane region" description="Helical" evidence="7">
    <location>
        <begin position="262"/>
        <end position="283"/>
    </location>
</feature>
<dbReference type="GO" id="GO:0055085">
    <property type="term" value="P:transmembrane transport"/>
    <property type="evidence" value="ECO:0007669"/>
    <property type="project" value="InterPro"/>
</dbReference>
<keyword evidence="5 7" id="KW-1133">Transmembrane helix</keyword>
<dbReference type="AlphaFoldDB" id="A0A942T5Z4"/>
<feature type="transmembrane region" description="Helical" evidence="7">
    <location>
        <begin position="134"/>
        <end position="155"/>
    </location>
</feature>
<comment type="caution">
    <text evidence="9">The sequence shown here is derived from an EMBL/GenBank/DDBJ whole genome shotgun (WGS) entry which is preliminary data.</text>
</comment>
<dbReference type="Pfam" id="PF00528">
    <property type="entry name" value="BPD_transp_1"/>
    <property type="match status" value="1"/>
</dbReference>
<protein>
    <submittedName>
        <fullName evidence="9">ABC transporter permease</fullName>
    </submittedName>
</protein>
<dbReference type="InterPro" id="IPR050366">
    <property type="entry name" value="BP-dependent_transpt_permease"/>
</dbReference>
<dbReference type="InterPro" id="IPR000515">
    <property type="entry name" value="MetI-like"/>
</dbReference>
<evidence type="ECO:0000256" key="7">
    <source>
        <dbReference type="RuleBase" id="RU363032"/>
    </source>
</evidence>
<evidence type="ECO:0000256" key="4">
    <source>
        <dbReference type="ARBA" id="ARBA00022692"/>
    </source>
</evidence>
<keyword evidence="4 7" id="KW-0812">Transmembrane</keyword>
<feature type="transmembrane region" description="Helical" evidence="7">
    <location>
        <begin position="161"/>
        <end position="184"/>
    </location>
</feature>
<accession>A0A942T5Z4</accession>
<evidence type="ECO:0000256" key="2">
    <source>
        <dbReference type="ARBA" id="ARBA00022448"/>
    </source>
</evidence>
<name>A0A942T5Z4_9BACI</name>
<organism evidence="9">
    <name type="scientific">Neobacillus citreus</name>
    <dbReference type="NCBI Taxonomy" id="2833578"/>
    <lineage>
        <taxon>Bacteria</taxon>
        <taxon>Bacillati</taxon>
        <taxon>Bacillota</taxon>
        <taxon>Bacilli</taxon>
        <taxon>Bacillales</taxon>
        <taxon>Bacillaceae</taxon>
        <taxon>Neobacillus</taxon>
    </lineage>
</organism>
<evidence type="ECO:0000259" key="8">
    <source>
        <dbReference type="PROSITE" id="PS50928"/>
    </source>
</evidence>
<feature type="domain" description="ABC transmembrane type-1" evidence="8">
    <location>
        <begin position="100"/>
        <end position="284"/>
    </location>
</feature>
<dbReference type="SUPFAM" id="SSF161098">
    <property type="entry name" value="MetI-like"/>
    <property type="match status" value="1"/>
</dbReference>
<dbReference type="GO" id="GO:0005886">
    <property type="term" value="C:plasma membrane"/>
    <property type="evidence" value="ECO:0007669"/>
    <property type="project" value="UniProtKB-SubCell"/>
</dbReference>
<dbReference type="CDD" id="cd06261">
    <property type="entry name" value="TM_PBP2"/>
    <property type="match status" value="1"/>
</dbReference>
<comment type="similarity">
    <text evidence="7">Belongs to the binding-protein-dependent transport system permease family.</text>
</comment>
<keyword evidence="3" id="KW-1003">Cell membrane</keyword>
<dbReference type="PANTHER" id="PTHR43386:SF1">
    <property type="entry name" value="D,D-DIPEPTIDE TRANSPORT SYSTEM PERMEASE PROTEIN DDPC-RELATED"/>
    <property type="match status" value="1"/>
</dbReference>